<proteinExistence type="predicted"/>
<gene>
    <name evidence="2" type="ORF">Fcan01_17058</name>
</gene>
<comment type="caution">
    <text evidence="2">The sequence shown here is derived from an EMBL/GenBank/DDBJ whole genome shotgun (WGS) entry which is preliminary data.</text>
</comment>
<feature type="transmembrane region" description="Helical" evidence="1">
    <location>
        <begin position="327"/>
        <end position="348"/>
    </location>
</feature>
<name>A0A226DUH2_FOLCA</name>
<keyword evidence="3" id="KW-1185">Reference proteome</keyword>
<dbReference type="Proteomes" id="UP000198287">
    <property type="component" value="Unassembled WGS sequence"/>
</dbReference>
<sequence>MRQAKAEQGQNVGRIPLLQLLFVTYYPFGYKPCVEIILNKRGVISIRKTKRKFEQILKFIPIVCLCLSWFLCGVAVLIVVIESETYSEVVMNPVVGTWVIGVILALTCTITYKVWILDDVDFSVKMANEMLTIEQELRAGLSPQHPHCSKYGSTRSQFIEWLAIIFYFSTPVILICTISVGADPFLFVVTHIVKFHPFLKRIWFPGYAKIFQLTALFFIVWPLIIWPLYNLVVYELFRITMFSLSLLVNGGGKMFSILHSLYKNRTCKRMIFLHKAYYSRLQIISQSVEPPLKISMAFIITALGMITCTSTLIVVRLHGKFQTGMTIVDACCAIFLLLLLDVILTLFGRCGDMCDKFLRGCKNSEVLGRMTGMERKLYLKEVDSLPRLVLAVGFGQFTLIRIRKGSKAKVLFYIVDRIVNVLAAFR</sequence>
<dbReference type="AlphaFoldDB" id="A0A226DUH2"/>
<evidence type="ECO:0000256" key="1">
    <source>
        <dbReference type="SAM" id="Phobius"/>
    </source>
</evidence>
<feature type="transmembrane region" description="Helical" evidence="1">
    <location>
        <begin position="93"/>
        <end position="116"/>
    </location>
</feature>
<reference evidence="2 3" key="1">
    <citation type="submission" date="2015-12" db="EMBL/GenBank/DDBJ databases">
        <title>The genome of Folsomia candida.</title>
        <authorList>
            <person name="Faddeeva A."/>
            <person name="Derks M.F."/>
            <person name="Anvar Y."/>
            <person name="Smit S."/>
            <person name="Van Straalen N."/>
            <person name="Roelofs D."/>
        </authorList>
    </citation>
    <scope>NUCLEOTIDE SEQUENCE [LARGE SCALE GENOMIC DNA]</scope>
    <source>
        <strain evidence="2 3">VU population</strain>
        <tissue evidence="2">Whole body</tissue>
    </source>
</reference>
<keyword evidence="1" id="KW-0812">Transmembrane</keyword>
<evidence type="ECO:0000313" key="2">
    <source>
        <dbReference type="EMBL" id="OXA47866.1"/>
    </source>
</evidence>
<evidence type="ECO:0000313" key="3">
    <source>
        <dbReference type="Proteomes" id="UP000198287"/>
    </source>
</evidence>
<keyword evidence="1" id="KW-0472">Membrane</keyword>
<feature type="transmembrane region" description="Helical" evidence="1">
    <location>
        <begin position="202"/>
        <end position="229"/>
    </location>
</feature>
<organism evidence="2 3">
    <name type="scientific">Folsomia candida</name>
    <name type="common">Springtail</name>
    <dbReference type="NCBI Taxonomy" id="158441"/>
    <lineage>
        <taxon>Eukaryota</taxon>
        <taxon>Metazoa</taxon>
        <taxon>Ecdysozoa</taxon>
        <taxon>Arthropoda</taxon>
        <taxon>Hexapoda</taxon>
        <taxon>Collembola</taxon>
        <taxon>Entomobryomorpha</taxon>
        <taxon>Isotomoidea</taxon>
        <taxon>Isotomidae</taxon>
        <taxon>Proisotominae</taxon>
        <taxon>Folsomia</taxon>
    </lineage>
</organism>
<dbReference type="EMBL" id="LNIX01000012">
    <property type="protein sequence ID" value="OXA47866.1"/>
    <property type="molecule type" value="Genomic_DNA"/>
</dbReference>
<feature type="transmembrane region" description="Helical" evidence="1">
    <location>
        <begin position="294"/>
        <end position="315"/>
    </location>
</feature>
<evidence type="ECO:0008006" key="4">
    <source>
        <dbReference type="Google" id="ProtNLM"/>
    </source>
</evidence>
<keyword evidence="1" id="KW-1133">Transmembrane helix</keyword>
<feature type="transmembrane region" description="Helical" evidence="1">
    <location>
        <begin position="158"/>
        <end position="182"/>
    </location>
</feature>
<accession>A0A226DUH2</accession>
<protein>
    <recommendedName>
        <fullName evidence="4">Gustatory receptor</fullName>
    </recommendedName>
</protein>
<feature type="transmembrane region" description="Helical" evidence="1">
    <location>
        <begin position="56"/>
        <end position="81"/>
    </location>
</feature>